<comment type="caution">
    <text evidence="1">The sequence shown here is derived from an EMBL/GenBank/DDBJ whole genome shotgun (WGS) entry which is preliminary data.</text>
</comment>
<name>A0A3E0W5P6_9MICO</name>
<organism evidence="1 2">
    <name type="scientific">Subtercola boreus</name>
    <dbReference type="NCBI Taxonomy" id="120213"/>
    <lineage>
        <taxon>Bacteria</taxon>
        <taxon>Bacillati</taxon>
        <taxon>Actinomycetota</taxon>
        <taxon>Actinomycetes</taxon>
        <taxon>Micrococcales</taxon>
        <taxon>Microbacteriaceae</taxon>
        <taxon>Subtercola</taxon>
    </lineage>
</organism>
<accession>A0A3E0W5P6</accession>
<dbReference type="EMBL" id="NBXB01000011">
    <property type="protein sequence ID" value="RFA16457.1"/>
    <property type="molecule type" value="Genomic_DNA"/>
</dbReference>
<proteinExistence type="predicted"/>
<dbReference type="SUPFAM" id="SSF53795">
    <property type="entry name" value="PEP carboxykinase-like"/>
    <property type="match status" value="1"/>
</dbReference>
<evidence type="ECO:0000313" key="2">
    <source>
        <dbReference type="Proteomes" id="UP000256541"/>
    </source>
</evidence>
<reference evidence="1 2" key="1">
    <citation type="submission" date="2017-04" db="EMBL/GenBank/DDBJ databases">
        <title>Comparative genome analysis of Subtercola boreus.</title>
        <authorList>
            <person name="Cho Y.-J."/>
            <person name="Cho A."/>
            <person name="Kim O.-S."/>
            <person name="Lee J.-I."/>
        </authorList>
    </citation>
    <scope>NUCLEOTIDE SEQUENCE [LARGE SCALE GENOMIC DNA]</scope>
    <source>
        <strain evidence="1 2">P27479</strain>
    </source>
</reference>
<dbReference type="AlphaFoldDB" id="A0A3E0W5P6"/>
<sequence length="378" mass="40371">MSMTHLVELTCLEVPFVLRFEGLEARDAQRVAEVWEWCGGSVVETASPGRQNVRVVLDPGGRAGAAGPTRVPQPVPDDRPDLVAQTLPELEDQLAGLVTRLAIDARRNDLVMLHAGAVADLQTGRVIAFVGPSGRGKTTASIALGRVFGYVTDETLGINDDLTVLPYGKPLSVKQPAPARWKTQVSPTALGLQALTRRPLRLVGVVMLDRRPAEPGEVPPAVRPLGFAESVGELVPQVSYLAERGRPLQRLRSILDSCGGLRQVSYSEADTLPEVFRRLFAEAGPETPASPTVFHTVFDDAVRDGDSLVVLKDRVVRVLSGIAPTLFENAIAGSTIEELTRAVVDSHGLPPSGDADELVAAAFDELVSVGLLRAAGNR</sequence>
<protein>
    <submittedName>
        <fullName evidence="1">Uncharacterized protein</fullName>
    </submittedName>
</protein>
<dbReference type="Proteomes" id="UP000256541">
    <property type="component" value="Unassembled WGS sequence"/>
</dbReference>
<evidence type="ECO:0000313" key="1">
    <source>
        <dbReference type="EMBL" id="RFA16457.1"/>
    </source>
</evidence>
<gene>
    <name evidence="1" type="ORF">B7R22_02930</name>
</gene>